<dbReference type="EMBL" id="JAAWVT010000005">
    <property type="protein sequence ID" value="NKG21467.1"/>
    <property type="molecule type" value="Genomic_DNA"/>
</dbReference>
<evidence type="ECO:0008006" key="5">
    <source>
        <dbReference type="Google" id="ProtNLM"/>
    </source>
</evidence>
<evidence type="ECO:0000313" key="4">
    <source>
        <dbReference type="Proteomes" id="UP000746595"/>
    </source>
</evidence>
<organism evidence="3 4">
    <name type="scientific">Paeniglutamicibacter terrestris</name>
    <dbReference type="NCBI Taxonomy" id="2723403"/>
    <lineage>
        <taxon>Bacteria</taxon>
        <taxon>Bacillati</taxon>
        <taxon>Actinomycetota</taxon>
        <taxon>Actinomycetes</taxon>
        <taxon>Micrococcales</taxon>
        <taxon>Micrococcaceae</taxon>
        <taxon>Paeniglutamicibacter</taxon>
    </lineage>
</organism>
<feature type="compositionally biased region" description="Low complexity" evidence="1">
    <location>
        <begin position="1002"/>
        <end position="1019"/>
    </location>
</feature>
<evidence type="ECO:0000256" key="2">
    <source>
        <dbReference type="SAM" id="SignalP"/>
    </source>
</evidence>
<dbReference type="Gene3D" id="2.60.120.260">
    <property type="entry name" value="Galactose-binding domain-like"/>
    <property type="match status" value="1"/>
</dbReference>
<dbReference type="SUPFAM" id="SSF50969">
    <property type="entry name" value="YVTN repeat-like/Quinoprotein amine dehydrogenase"/>
    <property type="match status" value="1"/>
</dbReference>
<feature type="compositionally biased region" description="Low complexity" evidence="1">
    <location>
        <begin position="1043"/>
        <end position="1055"/>
    </location>
</feature>
<evidence type="ECO:0000313" key="3">
    <source>
        <dbReference type="EMBL" id="NKG21467.1"/>
    </source>
</evidence>
<reference evidence="3 4" key="1">
    <citation type="submission" date="2020-04" db="EMBL/GenBank/DDBJ databases">
        <title>Paeniglutamicibacter sp. ANT13_2, a novel actinomycete isolated from sediment in Antarctica.</title>
        <authorList>
            <person name="Sakdapetsiri C."/>
            <person name="Pinyakong O."/>
        </authorList>
    </citation>
    <scope>NUCLEOTIDE SEQUENCE [LARGE SCALE GENOMIC DNA]</scope>
    <source>
        <strain evidence="3 4">ANT13_2</strain>
    </source>
</reference>
<keyword evidence="2" id="KW-0732">Signal</keyword>
<dbReference type="InterPro" id="IPR036056">
    <property type="entry name" value="Fibrinogen-like_C"/>
</dbReference>
<feature type="chain" id="PRO_5045775152" description="Fibrinogen C-terminal domain-containing protein" evidence="2">
    <location>
        <begin position="38"/>
        <end position="1061"/>
    </location>
</feature>
<dbReference type="RefSeq" id="WP_168152268.1">
    <property type="nucleotide sequence ID" value="NZ_JAAWVT010000005.1"/>
</dbReference>
<dbReference type="InterPro" id="IPR011044">
    <property type="entry name" value="Quino_amine_DH_bsu"/>
</dbReference>
<dbReference type="Gene3D" id="3.90.215.10">
    <property type="entry name" value="Gamma Fibrinogen, chain A, domain 1"/>
    <property type="match status" value="1"/>
</dbReference>
<dbReference type="InterPro" id="IPR013783">
    <property type="entry name" value="Ig-like_fold"/>
</dbReference>
<sequence length="1061" mass="111352">MYSRIRKSRLAPKSACAVFGVIALVAGFLLGPVPAQAAEVIHDGSTQLNAAASCWEAKQLDPQADSGLNWLYTPAMSAPEQFYCDQVTNGGGWVLIGRGRQGWKENYEGLGTTAQVNSVVTGTGAFTPRQLHSRTIDGLLNDTSPAALTDGIRLRRAASTDGTTWQESTFKVSKKNRWSWAFSSATPVTSFTFNGNQNGTGGTSASFGLDNTLRRVITSENQNQSWYQGWAFGSQARGVNSATSYIWSASATTGQPLPFTQMFIRPRLLQSNLAFAPIPNAGLPKMENKAVQSTGAQPTVWGVNGLANGTGELNTEIQSFAQSGQTVYAAGNFLQVQRDSAGTGRVTQPYLAGFNVTTGEFVTTFRPTFNNEVKEVTVLPNGTVIAGGEFTVANGKAANGIVALNPVTGDTVSTWDVQLENRISGGAVQVRSLSVEGSWLYIGGAFTHLTGGTTTNSVYSRAAARVQISNGTPDASWNPAFAGTVTDVEGSDDGTRLYASGYFMASNTTTTNTAAAISTAAGAAVIPWDWTPSATTHFQFGLAEQGGRIWLGGSEHNLFSYNPANFNRLSANITRQGGDFQDVSSANGLVYAGCHCGHWNYSGATLWPSLGNDWTIADKINLVGIWDAATGAYVPDFNPIIKGRVGYGVWGSFVDSTGTLWTGGDLVSSVRTNGAGQWSGGFARFAMNDHTAPGTPGSLTATSDGTTDTISWGASSGTPAGYQVLRGDRVIATTTTARTVQVPALAQGRYAVRAIDTAGNISASTAVVVVAGAVIPPQTQQLITAGSNWSYRYENSEPASGWKQTSFDDSTWDIGAAPLGVGWTGLGTTFPTVATRPIASQYRKSFTLANVSDINTVQITTRADDGIVIYVNGTEAKRVNMPAGTITSTTYATAAPSVAVVNANPVVFELPASAFVTGQNVIAAEVHSNYRTTPSHSFELEAQATLVDGAQANLLKKAPELQKQESTTAEATKPSVAPAPTKPSVTSAAPSTKSAPEPSRKPSVLPSPSVAKSSPSESTSAKRSEEVPSQSVLPRPGTELKIPVPTAETPASSAPPKEDTK</sequence>
<dbReference type="InterPro" id="IPR014716">
    <property type="entry name" value="Fibrinogen_a/b/g_C_1"/>
</dbReference>
<protein>
    <recommendedName>
        <fullName evidence="5">Fibrinogen C-terminal domain-containing protein</fullName>
    </recommendedName>
</protein>
<feature type="signal peptide" evidence="2">
    <location>
        <begin position="1"/>
        <end position="37"/>
    </location>
</feature>
<proteinExistence type="predicted"/>
<feature type="compositionally biased region" description="Polar residues" evidence="1">
    <location>
        <begin position="983"/>
        <end position="994"/>
    </location>
</feature>
<comment type="caution">
    <text evidence="3">The sequence shown here is derived from an EMBL/GenBank/DDBJ whole genome shotgun (WGS) entry which is preliminary data.</text>
</comment>
<feature type="region of interest" description="Disordered" evidence="1">
    <location>
        <begin position="962"/>
        <end position="1061"/>
    </location>
</feature>
<accession>A0ABX1G7S5</accession>
<dbReference type="Proteomes" id="UP000746595">
    <property type="component" value="Unassembled WGS sequence"/>
</dbReference>
<evidence type="ECO:0000256" key="1">
    <source>
        <dbReference type="SAM" id="MobiDB-lite"/>
    </source>
</evidence>
<dbReference type="NCBIfam" id="NF040941">
    <property type="entry name" value="GGGWT_bact"/>
    <property type="match status" value="1"/>
</dbReference>
<gene>
    <name evidence="3" type="ORF">HED64_12210</name>
</gene>
<dbReference type="SUPFAM" id="SSF56496">
    <property type="entry name" value="Fibrinogen C-terminal domain-like"/>
    <property type="match status" value="1"/>
</dbReference>
<keyword evidence="4" id="KW-1185">Reference proteome</keyword>
<name>A0ABX1G7S5_9MICC</name>
<dbReference type="Gene3D" id="2.60.40.10">
    <property type="entry name" value="Immunoglobulins"/>
    <property type="match status" value="1"/>
</dbReference>